<dbReference type="Pfam" id="PF12146">
    <property type="entry name" value="Hydrolase_4"/>
    <property type="match status" value="1"/>
</dbReference>
<protein>
    <recommendedName>
        <fullName evidence="2">Serine aminopeptidase S33 domain-containing protein</fullName>
    </recommendedName>
</protein>
<keyword evidence="4" id="KW-1185">Reference proteome</keyword>
<evidence type="ECO:0000256" key="1">
    <source>
        <dbReference type="SAM" id="Phobius"/>
    </source>
</evidence>
<dbReference type="PANTHER" id="PTHR12277">
    <property type="entry name" value="ALPHA/BETA HYDROLASE DOMAIN-CONTAINING PROTEIN"/>
    <property type="match status" value="1"/>
</dbReference>
<dbReference type="GO" id="GO:0008474">
    <property type="term" value="F:palmitoyl-(protein) hydrolase activity"/>
    <property type="evidence" value="ECO:0007669"/>
    <property type="project" value="TreeGrafter"/>
</dbReference>
<feature type="transmembrane region" description="Helical" evidence="1">
    <location>
        <begin position="12"/>
        <end position="30"/>
    </location>
</feature>
<dbReference type="InterPro" id="IPR022742">
    <property type="entry name" value="Hydrolase_4"/>
</dbReference>
<dbReference type="AlphaFoldDB" id="A0A8J9V669"/>
<proteinExistence type="predicted"/>
<dbReference type="OrthoDB" id="10249433at2759"/>
<keyword evidence="1" id="KW-1133">Transmembrane helix</keyword>
<evidence type="ECO:0000313" key="4">
    <source>
        <dbReference type="Proteomes" id="UP000838878"/>
    </source>
</evidence>
<dbReference type="PANTHER" id="PTHR12277:SF81">
    <property type="entry name" value="PROTEIN ABHD13"/>
    <property type="match status" value="1"/>
</dbReference>
<reference evidence="3" key="1">
    <citation type="submission" date="2021-12" db="EMBL/GenBank/DDBJ databases">
        <authorList>
            <person name="Martin H S."/>
        </authorList>
    </citation>
    <scope>NUCLEOTIDE SEQUENCE</scope>
</reference>
<keyword evidence="1" id="KW-0472">Membrane</keyword>
<feature type="non-terminal residue" evidence="3">
    <location>
        <position position="325"/>
    </location>
</feature>
<evidence type="ECO:0000313" key="3">
    <source>
        <dbReference type="EMBL" id="CAH0716758.1"/>
    </source>
</evidence>
<dbReference type="SUPFAM" id="SSF53474">
    <property type="entry name" value="alpha/beta-Hydrolases"/>
    <property type="match status" value="1"/>
</dbReference>
<dbReference type="InterPro" id="IPR029058">
    <property type="entry name" value="AB_hydrolase_fold"/>
</dbReference>
<sequence>MYHILRVLLYRLWVVCTFTLFSSALIFWFYGYFLAFSVFTFGISGILYSAQDLLLYYPNDPPDSRVFVLQPSNYKLPYESIKIKSRDGYRIHMFLIKQATNSNHRPTMIFFHGNAGNMGQRLSNVSGFYHKLNINILLVEYRGYGLSEGSPSEQGLYIDAQTAFDYLMLRNDIDRSKIVVFGRSLGGAVAIDLASRLEYKNKVWALIVENTFTSIPDMAKILLKWRCLNWLPMFCHKNKYLSLRKVSGVCCPTLVVCGAGDALVPPGMARRLMQRCGAARKRLLVLPGGGHDDTWTRPDYYPALQAFLRDAPALPAPPPALVHTV</sequence>
<organism evidence="3 4">
    <name type="scientific">Brenthis ino</name>
    <name type="common">lesser marbled fritillary</name>
    <dbReference type="NCBI Taxonomy" id="405034"/>
    <lineage>
        <taxon>Eukaryota</taxon>
        <taxon>Metazoa</taxon>
        <taxon>Ecdysozoa</taxon>
        <taxon>Arthropoda</taxon>
        <taxon>Hexapoda</taxon>
        <taxon>Insecta</taxon>
        <taxon>Pterygota</taxon>
        <taxon>Neoptera</taxon>
        <taxon>Endopterygota</taxon>
        <taxon>Lepidoptera</taxon>
        <taxon>Glossata</taxon>
        <taxon>Ditrysia</taxon>
        <taxon>Papilionoidea</taxon>
        <taxon>Nymphalidae</taxon>
        <taxon>Heliconiinae</taxon>
        <taxon>Argynnini</taxon>
        <taxon>Brenthis</taxon>
    </lineage>
</organism>
<keyword evidence="1" id="KW-0812">Transmembrane</keyword>
<dbReference type="Gene3D" id="3.40.50.1820">
    <property type="entry name" value="alpha/beta hydrolase"/>
    <property type="match status" value="1"/>
</dbReference>
<gene>
    <name evidence="3" type="ORF">BINO364_LOCUS3458</name>
</gene>
<evidence type="ECO:0000259" key="2">
    <source>
        <dbReference type="Pfam" id="PF12146"/>
    </source>
</evidence>
<dbReference type="GO" id="GO:0016020">
    <property type="term" value="C:membrane"/>
    <property type="evidence" value="ECO:0007669"/>
    <property type="project" value="TreeGrafter"/>
</dbReference>
<feature type="domain" description="Serine aminopeptidase S33" evidence="2">
    <location>
        <begin position="103"/>
        <end position="230"/>
    </location>
</feature>
<name>A0A8J9V669_9NEOP</name>
<accession>A0A8J9V669</accession>
<dbReference type="EMBL" id="OV170231">
    <property type="protein sequence ID" value="CAH0716758.1"/>
    <property type="molecule type" value="Genomic_DNA"/>
</dbReference>
<dbReference type="Proteomes" id="UP000838878">
    <property type="component" value="Chromosome 11"/>
</dbReference>